<dbReference type="InterPro" id="IPR052158">
    <property type="entry name" value="INH-QAR"/>
</dbReference>
<dbReference type="SMART" id="SM00342">
    <property type="entry name" value="HTH_ARAC"/>
    <property type="match status" value="1"/>
</dbReference>
<keyword evidence="6" id="KW-1185">Reference proteome</keyword>
<evidence type="ECO:0000259" key="4">
    <source>
        <dbReference type="PROSITE" id="PS01124"/>
    </source>
</evidence>
<protein>
    <submittedName>
        <fullName evidence="5">Helix-turn-helix domain-containing protein</fullName>
    </submittedName>
</protein>
<evidence type="ECO:0000313" key="6">
    <source>
        <dbReference type="Proteomes" id="UP001519064"/>
    </source>
</evidence>
<evidence type="ECO:0000313" key="5">
    <source>
        <dbReference type="EMBL" id="MBO8192949.1"/>
    </source>
</evidence>
<dbReference type="SUPFAM" id="SSF52317">
    <property type="entry name" value="Class I glutamine amidotransferase-like"/>
    <property type="match status" value="1"/>
</dbReference>
<name>A0ABS3XC35_9ACTN</name>
<sequence length="371" mass="39558">MAVFTRPGLHRVAVLVRHGLLPIELGIPHALMGRARSAEGERLYEVVTCAATPGAVRTDGDFTVNVEHGTEALAEADTVIVPAAHDRDEPYDRGAMGPGLTEAFARLRPGTRVASICTGAFVLAAAGLLDGKRATTHWRAGERFQRLFPSVRLDPDVLYVDEGSVLTSAGIASGVDLCLHMIRRDHGAAVANAVARTTVVPPHRDGGQAQFIRRPVPEPRRSSTGTARSWALRHLDRPLTLRELADRESMSVRTFTRRFREEVGVSPQQWLTQQRIERARQLLEESGLSVEQIAAQAGFGSASTLRMHFQAALGVSPSAYRRTFRVGAATNDSATNAATGTGMGGATGATVRTSAAAHADAAAHTGAGERG</sequence>
<dbReference type="Proteomes" id="UP001519064">
    <property type="component" value="Unassembled WGS sequence"/>
</dbReference>
<reference evidence="5 6" key="1">
    <citation type="submission" date="2020-11" db="EMBL/GenBank/DDBJ databases">
        <title>Streptomyces spirodelae sp. nov., isolated from duckweed.</title>
        <authorList>
            <person name="Saimee Y."/>
            <person name="Duangmal K."/>
        </authorList>
    </citation>
    <scope>NUCLEOTIDE SEQUENCE [LARGE SCALE GENOMIC DNA]</scope>
    <source>
        <strain evidence="5 6">S16-07</strain>
    </source>
</reference>
<dbReference type="Pfam" id="PF01965">
    <property type="entry name" value="DJ-1_PfpI"/>
    <property type="match status" value="1"/>
</dbReference>
<organism evidence="5 6">
    <name type="scientific">Streptomyces oryzae</name>
    <dbReference type="NCBI Taxonomy" id="1434886"/>
    <lineage>
        <taxon>Bacteria</taxon>
        <taxon>Bacillati</taxon>
        <taxon>Actinomycetota</taxon>
        <taxon>Actinomycetes</taxon>
        <taxon>Kitasatosporales</taxon>
        <taxon>Streptomycetaceae</taxon>
        <taxon>Streptomyces</taxon>
    </lineage>
</organism>
<dbReference type="PROSITE" id="PS00041">
    <property type="entry name" value="HTH_ARAC_FAMILY_1"/>
    <property type="match status" value="1"/>
</dbReference>
<dbReference type="InterPro" id="IPR002818">
    <property type="entry name" value="DJ-1/PfpI"/>
</dbReference>
<dbReference type="SUPFAM" id="SSF46689">
    <property type="entry name" value="Homeodomain-like"/>
    <property type="match status" value="2"/>
</dbReference>
<dbReference type="PROSITE" id="PS01124">
    <property type="entry name" value="HTH_ARAC_FAMILY_2"/>
    <property type="match status" value="1"/>
</dbReference>
<dbReference type="PANTHER" id="PTHR43130">
    <property type="entry name" value="ARAC-FAMILY TRANSCRIPTIONAL REGULATOR"/>
    <property type="match status" value="1"/>
</dbReference>
<proteinExistence type="predicted"/>
<dbReference type="InterPro" id="IPR029062">
    <property type="entry name" value="Class_I_gatase-like"/>
</dbReference>
<keyword evidence="3" id="KW-0804">Transcription</keyword>
<dbReference type="CDD" id="cd03137">
    <property type="entry name" value="GATase1_AraC_1"/>
    <property type="match status" value="1"/>
</dbReference>
<comment type="caution">
    <text evidence="5">The sequence shown here is derived from an EMBL/GenBank/DDBJ whole genome shotgun (WGS) entry which is preliminary data.</text>
</comment>
<dbReference type="RefSeq" id="WP_209240016.1">
    <property type="nucleotide sequence ID" value="NZ_JADKMA010000065.1"/>
</dbReference>
<evidence type="ECO:0000256" key="3">
    <source>
        <dbReference type="ARBA" id="ARBA00023163"/>
    </source>
</evidence>
<dbReference type="EMBL" id="JADKMA010000065">
    <property type="protein sequence ID" value="MBO8192949.1"/>
    <property type="molecule type" value="Genomic_DNA"/>
</dbReference>
<dbReference type="InterPro" id="IPR018060">
    <property type="entry name" value="HTH_AraC"/>
</dbReference>
<accession>A0ABS3XC35</accession>
<keyword evidence="1" id="KW-0805">Transcription regulation</keyword>
<dbReference type="Gene3D" id="1.10.10.60">
    <property type="entry name" value="Homeodomain-like"/>
    <property type="match status" value="2"/>
</dbReference>
<dbReference type="Gene3D" id="3.40.50.880">
    <property type="match status" value="1"/>
</dbReference>
<dbReference type="InterPro" id="IPR009057">
    <property type="entry name" value="Homeodomain-like_sf"/>
</dbReference>
<gene>
    <name evidence="5" type="ORF">ITI46_14915</name>
</gene>
<dbReference type="Pfam" id="PF12833">
    <property type="entry name" value="HTH_18"/>
    <property type="match status" value="1"/>
</dbReference>
<dbReference type="InterPro" id="IPR018062">
    <property type="entry name" value="HTH_AraC-typ_CS"/>
</dbReference>
<evidence type="ECO:0000256" key="2">
    <source>
        <dbReference type="ARBA" id="ARBA00023125"/>
    </source>
</evidence>
<evidence type="ECO:0000256" key="1">
    <source>
        <dbReference type="ARBA" id="ARBA00023015"/>
    </source>
</evidence>
<feature type="domain" description="HTH araC/xylS-type" evidence="4">
    <location>
        <begin position="225"/>
        <end position="323"/>
    </location>
</feature>
<keyword evidence="2" id="KW-0238">DNA-binding</keyword>
<dbReference type="PANTHER" id="PTHR43130:SF3">
    <property type="entry name" value="HTH-TYPE TRANSCRIPTIONAL REGULATOR RV1931C"/>
    <property type="match status" value="1"/>
</dbReference>